<dbReference type="InterPro" id="IPR001279">
    <property type="entry name" value="Metallo-B-lactamas"/>
</dbReference>
<evidence type="ECO:0000256" key="1">
    <source>
        <dbReference type="ARBA" id="ARBA00001947"/>
    </source>
</evidence>
<evidence type="ECO:0000313" key="6">
    <source>
        <dbReference type="EMBL" id="RCK71136.1"/>
    </source>
</evidence>
<dbReference type="RefSeq" id="WP_114124839.1">
    <property type="nucleotide sequence ID" value="NZ_QOUI01000001.1"/>
</dbReference>
<dbReference type="InterPro" id="IPR036866">
    <property type="entry name" value="RibonucZ/Hydroxyglut_hydro"/>
</dbReference>
<feature type="domain" description="Metallo-beta-lactamase" evidence="5">
    <location>
        <begin position="12"/>
        <end position="205"/>
    </location>
</feature>
<reference evidence="6 7" key="1">
    <citation type="submission" date="2018-07" db="EMBL/GenBank/DDBJ databases">
        <title>Desertimonas flava gen. nov. sp. nov.</title>
        <authorList>
            <person name="Liu S."/>
        </authorList>
    </citation>
    <scope>NUCLEOTIDE SEQUENCE [LARGE SCALE GENOMIC DNA]</scope>
    <source>
        <strain evidence="6 7">16Sb5-5</strain>
    </source>
</reference>
<comment type="caution">
    <text evidence="6">The sequence shown here is derived from an EMBL/GenBank/DDBJ whole genome shotgun (WGS) entry which is preliminary data.</text>
</comment>
<protein>
    <submittedName>
        <fullName evidence="6">MBL fold metallo-hydrolase</fullName>
    </submittedName>
</protein>
<keyword evidence="3 6" id="KW-0378">Hydrolase</keyword>
<dbReference type="CDD" id="cd06262">
    <property type="entry name" value="metallo-hydrolase-like_MBL-fold"/>
    <property type="match status" value="1"/>
</dbReference>
<evidence type="ECO:0000259" key="5">
    <source>
        <dbReference type="SMART" id="SM00849"/>
    </source>
</evidence>
<keyword evidence="7" id="KW-1185">Reference proteome</keyword>
<comment type="cofactor">
    <cofactor evidence="1">
        <name>Zn(2+)</name>
        <dbReference type="ChEBI" id="CHEBI:29105"/>
    </cofactor>
</comment>
<dbReference type="GO" id="GO:0016787">
    <property type="term" value="F:hydrolase activity"/>
    <property type="evidence" value="ECO:0007669"/>
    <property type="project" value="UniProtKB-KW"/>
</dbReference>
<evidence type="ECO:0000256" key="4">
    <source>
        <dbReference type="ARBA" id="ARBA00022833"/>
    </source>
</evidence>
<proteinExistence type="predicted"/>
<organism evidence="6 7">
    <name type="scientific">Desertihabitans brevis</name>
    <dbReference type="NCBI Taxonomy" id="2268447"/>
    <lineage>
        <taxon>Bacteria</taxon>
        <taxon>Bacillati</taxon>
        <taxon>Actinomycetota</taxon>
        <taxon>Actinomycetes</taxon>
        <taxon>Propionibacteriales</taxon>
        <taxon>Propionibacteriaceae</taxon>
        <taxon>Desertihabitans</taxon>
    </lineage>
</organism>
<evidence type="ECO:0000313" key="7">
    <source>
        <dbReference type="Proteomes" id="UP000252770"/>
    </source>
</evidence>
<dbReference type="GO" id="GO:0046872">
    <property type="term" value="F:metal ion binding"/>
    <property type="evidence" value="ECO:0007669"/>
    <property type="project" value="UniProtKB-KW"/>
</dbReference>
<keyword evidence="2" id="KW-0479">Metal-binding</keyword>
<dbReference type="Proteomes" id="UP000252770">
    <property type="component" value="Unassembled WGS sequence"/>
</dbReference>
<dbReference type="EMBL" id="QOUI01000001">
    <property type="protein sequence ID" value="RCK71136.1"/>
    <property type="molecule type" value="Genomic_DNA"/>
</dbReference>
<dbReference type="AlphaFoldDB" id="A0A367YZ16"/>
<gene>
    <name evidence="6" type="ORF">DT076_01345</name>
</gene>
<dbReference type="PANTHER" id="PTHR46233:SF3">
    <property type="entry name" value="HYDROXYACYLGLUTATHIONE HYDROLASE GLOC"/>
    <property type="match status" value="1"/>
</dbReference>
<dbReference type="InterPro" id="IPR051453">
    <property type="entry name" value="MBL_Glyoxalase_II"/>
</dbReference>
<dbReference type="SUPFAM" id="SSF56281">
    <property type="entry name" value="Metallo-hydrolase/oxidoreductase"/>
    <property type="match status" value="1"/>
</dbReference>
<dbReference type="SMART" id="SM00849">
    <property type="entry name" value="Lactamase_B"/>
    <property type="match status" value="1"/>
</dbReference>
<dbReference type="PANTHER" id="PTHR46233">
    <property type="entry name" value="HYDROXYACYLGLUTATHIONE HYDROLASE GLOC"/>
    <property type="match status" value="1"/>
</dbReference>
<keyword evidence="4" id="KW-0862">Zinc</keyword>
<accession>A0A367YZ16</accession>
<name>A0A367YZ16_9ACTN</name>
<dbReference type="Pfam" id="PF00753">
    <property type="entry name" value="Lactamase_B"/>
    <property type="match status" value="1"/>
</dbReference>
<evidence type="ECO:0000256" key="3">
    <source>
        <dbReference type="ARBA" id="ARBA00022801"/>
    </source>
</evidence>
<evidence type="ECO:0000256" key="2">
    <source>
        <dbReference type="ARBA" id="ARBA00022723"/>
    </source>
</evidence>
<dbReference type="Gene3D" id="3.60.15.10">
    <property type="entry name" value="Ribonuclease Z/Hydroxyacylglutathione hydrolase-like"/>
    <property type="match status" value="1"/>
</dbReference>
<sequence length="238" mass="24448">MLIASFAVGPWQSNCYVVAPEPGGPCLVLDPGPGALDLVRRVVSEQQLTVAGVVATHGHLDHVLDAAALCRETGAPCWIHPADRHLLTDPLAGIGAAAAPLLQSLTGGEPMVEPPEVVDLTGDRLELGGLELWLREAPGHTAGCVLLGADHPDESVSGVLFSGDVLFAGSVGRVDLPGSDPAAMQRTLGEVVLGLDDGLAVLPGHGEQTSIARERAGNPFLRRPDSLAGSATAAEVVR</sequence>